<feature type="compositionally biased region" description="Basic residues" evidence="1">
    <location>
        <begin position="94"/>
        <end position="104"/>
    </location>
</feature>
<comment type="caution">
    <text evidence="2">The sequence shown here is derived from an EMBL/GenBank/DDBJ whole genome shotgun (WGS) entry which is preliminary data.</text>
</comment>
<name>A0AAN6U0V2_9PEZI</name>
<accession>A0AAN6U0V2</accession>
<feature type="compositionally biased region" description="Basic and acidic residues" evidence="1">
    <location>
        <begin position="69"/>
        <end position="83"/>
    </location>
</feature>
<evidence type="ECO:0000256" key="1">
    <source>
        <dbReference type="SAM" id="MobiDB-lite"/>
    </source>
</evidence>
<sequence>MEHFNTTIKDGKLVKIRRGMQISRQKFNGLSFVNASPQVEDASRPVRSGATGAPAQAQPEIRFVGEGSESGKEALESQKKEAEQDSLGTAQGTRLRRTATRRGRSPATSGTETPSAHSSPNPSALRFEMGNSQLRHSTGNREVLQIPLNLHFPATAALGAAPEPDSPLSDEDWALFKRHLEQTPRSLYPYEDILTYNPARGVDFYSMVTGDMAAKHCVLMCGRIAEAVKTQTEPDNLSYHISKICSIINRKLNQEYAADSVTLHCIATLAWIGCYVGRLDHWHLHMCGLRKMLDVQGAQHGLPQWLLAEMYKADLRGATALASTPFLPFTRQYDRVSATLPPSVCNRILNSLTMLLYPLHFDPNVIASLVSLSTFVSAIRSAREFPGTKDFDPHAFTEEWQALTLALLTRPQPLRAAQCPSQCLSNDANPYSTGSAGPASPGASLAQNYMSNHRLLPTAHIVPATPHSPAGHLEPALRIAALLYLKELLPDWPRNLGGYAVFLSLLRHHISEIIRRYGGTSGSSSARNTTTELPRTTYTTPGPVIIDQSLIDPLLTNTIANNNNNNNRPTAAPITTTTTTTAQNKPPPKAPRTSLLLAKPVLIFLCLVGDTVSQIANSNERRLSDDDCYPCGVYRDCLREIVGLVDDEDIDALGEDDLAFVGLFDLDRVFEKRREDGQMAGWDERAALRGIVLGQ</sequence>
<feature type="region of interest" description="Disordered" evidence="1">
    <location>
        <begin position="41"/>
        <end position="126"/>
    </location>
</feature>
<dbReference type="RefSeq" id="XP_062647012.1">
    <property type="nucleotide sequence ID" value="XM_062787458.1"/>
</dbReference>
<feature type="compositionally biased region" description="Polar residues" evidence="1">
    <location>
        <begin position="106"/>
        <end position="122"/>
    </location>
</feature>
<gene>
    <name evidence="2" type="ORF">N657DRAFT_453223</name>
</gene>
<dbReference type="AlphaFoldDB" id="A0AAN6U0V2"/>
<reference evidence="2" key="2">
    <citation type="submission" date="2023-05" db="EMBL/GenBank/DDBJ databases">
        <authorList>
            <consortium name="Lawrence Berkeley National Laboratory"/>
            <person name="Steindorff A."/>
            <person name="Hensen N."/>
            <person name="Bonometti L."/>
            <person name="Westerberg I."/>
            <person name="Brannstrom I.O."/>
            <person name="Guillou S."/>
            <person name="Cros-Aarteil S."/>
            <person name="Calhoun S."/>
            <person name="Haridas S."/>
            <person name="Kuo A."/>
            <person name="Mondo S."/>
            <person name="Pangilinan J."/>
            <person name="Riley R."/>
            <person name="Labutti K."/>
            <person name="Andreopoulos B."/>
            <person name="Lipzen A."/>
            <person name="Chen C."/>
            <person name="Yanf M."/>
            <person name="Daum C."/>
            <person name="Ng V."/>
            <person name="Clum A."/>
            <person name="Ohm R."/>
            <person name="Martin F."/>
            <person name="Silar P."/>
            <person name="Natvig D."/>
            <person name="Lalanne C."/>
            <person name="Gautier V."/>
            <person name="Ament-Velasquez S.L."/>
            <person name="Kruys A."/>
            <person name="Hutchinson M.I."/>
            <person name="Powell A.J."/>
            <person name="Barry K."/>
            <person name="Miller A.N."/>
            <person name="Grigoriev I.V."/>
            <person name="Debuchy R."/>
            <person name="Gladieux P."/>
            <person name="Thoren M.H."/>
            <person name="Johannesson H."/>
        </authorList>
    </citation>
    <scope>NUCLEOTIDE SEQUENCE</scope>
    <source>
        <strain evidence="2">CBS 731.68</strain>
    </source>
</reference>
<proteinExistence type="predicted"/>
<feature type="compositionally biased region" description="Low complexity" evidence="1">
    <location>
        <begin position="560"/>
        <end position="584"/>
    </location>
</feature>
<dbReference type="EMBL" id="MU853229">
    <property type="protein sequence ID" value="KAK4123241.1"/>
    <property type="molecule type" value="Genomic_DNA"/>
</dbReference>
<evidence type="ECO:0000313" key="2">
    <source>
        <dbReference type="EMBL" id="KAK4123241.1"/>
    </source>
</evidence>
<reference evidence="2" key="1">
    <citation type="journal article" date="2023" name="Mol. Phylogenet. Evol.">
        <title>Genome-scale phylogeny and comparative genomics of the fungal order Sordariales.</title>
        <authorList>
            <person name="Hensen N."/>
            <person name="Bonometti L."/>
            <person name="Westerberg I."/>
            <person name="Brannstrom I.O."/>
            <person name="Guillou S."/>
            <person name="Cros-Aarteil S."/>
            <person name="Calhoun S."/>
            <person name="Haridas S."/>
            <person name="Kuo A."/>
            <person name="Mondo S."/>
            <person name="Pangilinan J."/>
            <person name="Riley R."/>
            <person name="LaButti K."/>
            <person name="Andreopoulos B."/>
            <person name="Lipzen A."/>
            <person name="Chen C."/>
            <person name="Yan M."/>
            <person name="Daum C."/>
            <person name="Ng V."/>
            <person name="Clum A."/>
            <person name="Steindorff A."/>
            <person name="Ohm R.A."/>
            <person name="Martin F."/>
            <person name="Silar P."/>
            <person name="Natvig D.O."/>
            <person name="Lalanne C."/>
            <person name="Gautier V."/>
            <person name="Ament-Velasquez S.L."/>
            <person name="Kruys A."/>
            <person name="Hutchinson M.I."/>
            <person name="Powell A.J."/>
            <person name="Barry K."/>
            <person name="Miller A.N."/>
            <person name="Grigoriev I.V."/>
            <person name="Debuchy R."/>
            <person name="Gladieux P."/>
            <person name="Hiltunen Thoren M."/>
            <person name="Johannesson H."/>
        </authorList>
    </citation>
    <scope>NUCLEOTIDE SEQUENCE</scope>
    <source>
        <strain evidence="2">CBS 731.68</strain>
    </source>
</reference>
<protein>
    <submittedName>
        <fullName evidence="2">Uncharacterized protein</fullName>
    </submittedName>
</protein>
<dbReference type="GeneID" id="87824228"/>
<feature type="region of interest" description="Disordered" evidence="1">
    <location>
        <begin position="560"/>
        <end position="590"/>
    </location>
</feature>
<dbReference type="PANTHER" id="PTHR37540:SF5">
    <property type="entry name" value="TRANSCRIPTION FACTOR DOMAIN-CONTAINING PROTEIN"/>
    <property type="match status" value="1"/>
</dbReference>
<dbReference type="PANTHER" id="PTHR37540">
    <property type="entry name" value="TRANSCRIPTION FACTOR (ACR-2), PUTATIVE-RELATED-RELATED"/>
    <property type="match status" value="1"/>
</dbReference>
<feature type="compositionally biased region" description="Low complexity" evidence="1">
    <location>
        <begin position="529"/>
        <end position="539"/>
    </location>
</feature>
<keyword evidence="3" id="KW-1185">Reference proteome</keyword>
<organism evidence="2 3">
    <name type="scientific">Parathielavia appendiculata</name>
    <dbReference type="NCBI Taxonomy" id="2587402"/>
    <lineage>
        <taxon>Eukaryota</taxon>
        <taxon>Fungi</taxon>
        <taxon>Dikarya</taxon>
        <taxon>Ascomycota</taxon>
        <taxon>Pezizomycotina</taxon>
        <taxon>Sordariomycetes</taxon>
        <taxon>Sordariomycetidae</taxon>
        <taxon>Sordariales</taxon>
        <taxon>Chaetomiaceae</taxon>
        <taxon>Parathielavia</taxon>
    </lineage>
</organism>
<feature type="region of interest" description="Disordered" evidence="1">
    <location>
        <begin position="519"/>
        <end position="539"/>
    </location>
</feature>
<evidence type="ECO:0000313" key="3">
    <source>
        <dbReference type="Proteomes" id="UP001302602"/>
    </source>
</evidence>
<dbReference type="Proteomes" id="UP001302602">
    <property type="component" value="Unassembled WGS sequence"/>
</dbReference>